<feature type="compositionally biased region" description="Polar residues" evidence="5">
    <location>
        <begin position="1"/>
        <end position="15"/>
    </location>
</feature>
<evidence type="ECO:0000313" key="8">
    <source>
        <dbReference type="RefSeq" id="XP_031417711.1"/>
    </source>
</evidence>
<dbReference type="OrthoDB" id="8962565at2759"/>
<accession>A0A6P8F0B5</accession>
<dbReference type="SUPFAM" id="SSF57850">
    <property type="entry name" value="RING/U-box"/>
    <property type="match status" value="1"/>
</dbReference>
<protein>
    <submittedName>
        <fullName evidence="8">Uncharacterized protein LOC116219013</fullName>
    </submittedName>
</protein>
<evidence type="ECO:0000256" key="4">
    <source>
        <dbReference type="PROSITE-ProRule" id="PRU00175"/>
    </source>
</evidence>
<proteinExistence type="predicted"/>
<evidence type="ECO:0000256" key="3">
    <source>
        <dbReference type="ARBA" id="ARBA00022833"/>
    </source>
</evidence>
<feature type="compositionally biased region" description="Polar residues" evidence="5">
    <location>
        <begin position="105"/>
        <end position="128"/>
    </location>
</feature>
<feature type="region of interest" description="Disordered" evidence="5">
    <location>
        <begin position="1"/>
        <end position="128"/>
    </location>
</feature>
<reference evidence="8" key="1">
    <citation type="submission" date="2025-08" db="UniProtKB">
        <authorList>
            <consortium name="RefSeq"/>
        </authorList>
    </citation>
    <scope>IDENTIFICATION</scope>
</reference>
<evidence type="ECO:0000259" key="6">
    <source>
        <dbReference type="PROSITE" id="PS50089"/>
    </source>
</evidence>
<keyword evidence="1" id="KW-0479">Metal-binding</keyword>
<dbReference type="GeneID" id="116219013"/>
<organism evidence="7 8">
    <name type="scientific">Clupea harengus</name>
    <name type="common">Atlantic herring</name>
    <dbReference type="NCBI Taxonomy" id="7950"/>
    <lineage>
        <taxon>Eukaryota</taxon>
        <taxon>Metazoa</taxon>
        <taxon>Chordata</taxon>
        <taxon>Craniata</taxon>
        <taxon>Vertebrata</taxon>
        <taxon>Euteleostomi</taxon>
        <taxon>Actinopterygii</taxon>
        <taxon>Neopterygii</taxon>
        <taxon>Teleostei</taxon>
        <taxon>Clupei</taxon>
        <taxon>Clupeiformes</taxon>
        <taxon>Clupeoidei</taxon>
        <taxon>Clupeidae</taxon>
        <taxon>Clupea</taxon>
    </lineage>
</organism>
<dbReference type="InterPro" id="IPR017907">
    <property type="entry name" value="Znf_RING_CS"/>
</dbReference>
<evidence type="ECO:0000256" key="2">
    <source>
        <dbReference type="ARBA" id="ARBA00022771"/>
    </source>
</evidence>
<name>A0A6P8F0B5_CLUHA</name>
<dbReference type="PROSITE" id="PS00518">
    <property type="entry name" value="ZF_RING_1"/>
    <property type="match status" value="1"/>
</dbReference>
<evidence type="ECO:0000313" key="7">
    <source>
        <dbReference type="Proteomes" id="UP000515152"/>
    </source>
</evidence>
<dbReference type="AlphaFoldDB" id="A0A6P8F0B5"/>
<dbReference type="GO" id="GO:0008270">
    <property type="term" value="F:zinc ion binding"/>
    <property type="evidence" value="ECO:0007669"/>
    <property type="project" value="UniProtKB-KW"/>
</dbReference>
<keyword evidence="2 4" id="KW-0863">Zinc-finger</keyword>
<dbReference type="RefSeq" id="XP_031417711.1">
    <property type="nucleotide sequence ID" value="XM_031561851.2"/>
</dbReference>
<dbReference type="InterPro" id="IPR013083">
    <property type="entry name" value="Znf_RING/FYVE/PHD"/>
</dbReference>
<evidence type="ECO:0000256" key="1">
    <source>
        <dbReference type="ARBA" id="ARBA00022723"/>
    </source>
</evidence>
<dbReference type="Proteomes" id="UP000515152">
    <property type="component" value="Chromosome 24"/>
</dbReference>
<dbReference type="InterPro" id="IPR001841">
    <property type="entry name" value="Znf_RING"/>
</dbReference>
<gene>
    <name evidence="8" type="primary">LOC116219013</name>
</gene>
<keyword evidence="3" id="KW-0862">Zinc</keyword>
<dbReference type="KEGG" id="char:116219013"/>
<dbReference type="Gene3D" id="3.30.40.10">
    <property type="entry name" value="Zinc/RING finger domain, C3HC4 (zinc finger)"/>
    <property type="match status" value="1"/>
</dbReference>
<dbReference type="Pfam" id="PF15227">
    <property type="entry name" value="zf-C3HC4_4"/>
    <property type="match status" value="1"/>
</dbReference>
<evidence type="ECO:0000256" key="5">
    <source>
        <dbReference type="SAM" id="MobiDB-lite"/>
    </source>
</evidence>
<sequence length="349" mass="38107">MFAKSIISSPYVTRPQTHRPVSPVPSCVSMKSDWSMPDGPNFSSGPPQSEPKPQTHRPVSPVPSCVSMKSDWSMPDGPNFSSGPPQSEPKPQTHRPVSPVPSCVSMKSNRSMPDGPNFSSGPPQSEPNVLRNVLTQDQSGCGVCEQLLRDPVITTCGHRFCRQCISSYWSQSGPSGDNSCPQCRKRFRAQPFLNPDITMAQPLLYPHTTMTQPPVYPQTAMAQSSIYQHREMMAQLHLKPSTTMAQVPPYPPSDSGQNPLYPHLHMAQISPQPPLDESIVMEESKHLQTEHAPVQRTKITGLARVDGGVQLDIPADSGGPKQGGGKDPMSVISHLDPAHVVVIMIFLSR</sequence>
<dbReference type="InterPro" id="IPR051051">
    <property type="entry name" value="E3_ubiq-ligase_TRIM/RNF"/>
</dbReference>
<dbReference type="PROSITE" id="PS50089">
    <property type="entry name" value="ZF_RING_2"/>
    <property type="match status" value="1"/>
</dbReference>
<dbReference type="PANTHER" id="PTHR25465">
    <property type="entry name" value="B-BOX DOMAIN CONTAINING"/>
    <property type="match status" value="1"/>
</dbReference>
<feature type="domain" description="RING-type" evidence="6">
    <location>
        <begin position="141"/>
        <end position="184"/>
    </location>
</feature>
<dbReference type="SMART" id="SM00184">
    <property type="entry name" value="RING"/>
    <property type="match status" value="1"/>
</dbReference>
<dbReference type="PANTHER" id="PTHR25465:SF14">
    <property type="entry name" value="E3 UBIQUITIN-PROTEIN LIGASE TRIM65"/>
    <property type="match status" value="1"/>
</dbReference>
<keyword evidence="7" id="KW-1185">Reference proteome</keyword>